<accession>A0A401U9J2</accession>
<dbReference type="Pfam" id="PF19628">
    <property type="entry name" value="DUF6132"/>
    <property type="match status" value="1"/>
</dbReference>
<keyword evidence="3" id="KW-1185">Reference proteome</keyword>
<proteinExistence type="predicted"/>
<dbReference type="Proteomes" id="UP000288227">
    <property type="component" value="Unassembled WGS sequence"/>
</dbReference>
<sequence length="80" mass="8697">MMNSNTKQFVIWGIAAVVGATAGFIYWYFIGCNSGSCAITSSPVNSSIYGGIMAILLVNVFDKQKTKPENENRKTIDQKG</sequence>
<feature type="transmembrane region" description="Helical" evidence="1">
    <location>
        <begin position="42"/>
        <end position="61"/>
    </location>
</feature>
<gene>
    <name evidence="2" type="ORF">SanaruYs_17800</name>
</gene>
<dbReference type="InterPro" id="IPR045764">
    <property type="entry name" value="DUF6132"/>
</dbReference>
<reference evidence="2 3" key="1">
    <citation type="submission" date="2018-11" db="EMBL/GenBank/DDBJ databases">
        <title>Chryseotalea sanarue gen. nov., sp., nov., a member of the family Cytophagaceae, isolated from a brackish lake in Hamamatsu Japan.</title>
        <authorList>
            <person name="Maejima Y."/>
            <person name="Iino T."/>
            <person name="Muraguchi Y."/>
            <person name="Fukuda K."/>
            <person name="Ohkuma M."/>
            <person name="Moriuchi R."/>
            <person name="Dohra H."/>
            <person name="Kimbara K."/>
            <person name="Shintani M."/>
        </authorList>
    </citation>
    <scope>NUCLEOTIDE SEQUENCE [LARGE SCALE GENOMIC DNA]</scope>
    <source>
        <strain evidence="2 3">Ys</strain>
    </source>
</reference>
<comment type="caution">
    <text evidence="2">The sequence shown here is derived from an EMBL/GenBank/DDBJ whole genome shotgun (WGS) entry which is preliminary data.</text>
</comment>
<dbReference type="AlphaFoldDB" id="A0A401U9J2"/>
<keyword evidence="1" id="KW-1133">Transmembrane helix</keyword>
<dbReference type="EMBL" id="BHXQ01000003">
    <property type="protein sequence ID" value="GCC51555.1"/>
    <property type="molecule type" value="Genomic_DNA"/>
</dbReference>
<evidence type="ECO:0000256" key="1">
    <source>
        <dbReference type="SAM" id="Phobius"/>
    </source>
</evidence>
<evidence type="ECO:0000313" key="3">
    <source>
        <dbReference type="Proteomes" id="UP000288227"/>
    </source>
</evidence>
<name>A0A401U9J2_9BACT</name>
<protein>
    <submittedName>
        <fullName evidence="2">Uncharacterized protein</fullName>
    </submittedName>
</protein>
<evidence type="ECO:0000313" key="2">
    <source>
        <dbReference type="EMBL" id="GCC51555.1"/>
    </source>
</evidence>
<keyword evidence="1" id="KW-0472">Membrane</keyword>
<keyword evidence="1" id="KW-0812">Transmembrane</keyword>
<dbReference type="RefSeq" id="WP_246011881.1">
    <property type="nucleotide sequence ID" value="NZ_BHXQ01000003.1"/>
</dbReference>
<organism evidence="2 3">
    <name type="scientific">Chryseotalea sanaruensis</name>
    <dbReference type="NCBI Taxonomy" id="2482724"/>
    <lineage>
        <taxon>Bacteria</taxon>
        <taxon>Pseudomonadati</taxon>
        <taxon>Bacteroidota</taxon>
        <taxon>Cytophagia</taxon>
        <taxon>Cytophagales</taxon>
        <taxon>Chryseotaleaceae</taxon>
        <taxon>Chryseotalea</taxon>
    </lineage>
</organism>
<feature type="transmembrane region" description="Helical" evidence="1">
    <location>
        <begin position="9"/>
        <end position="30"/>
    </location>
</feature>